<proteinExistence type="predicted"/>
<feature type="region of interest" description="Disordered" evidence="1">
    <location>
        <begin position="52"/>
        <end position="92"/>
    </location>
</feature>
<dbReference type="SMART" id="SM00487">
    <property type="entry name" value="DEXDc"/>
    <property type="match status" value="1"/>
</dbReference>
<accession>A0ABR2K4D7</accession>
<protein>
    <recommendedName>
        <fullName evidence="2">Helicase ATP-binding domain-containing protein</fullName>
    </recommendedName>
</protein>
<comment type="caution">
    <text evidence="3">The sequence shown here is derived from an EMBL/GenBank/DDBJ whole genome shotgun (WGS) entry which is preliminary data.</text>
</comment>
<evidence type="ECO:0000259" key="2">
    <source>
        <dbReference type="PROSITE" id="PS51192"/>
    </source>
</evidence>
<gene>
    <name evidence="3" type="ORF">M9Y10_041464</name>
</gene>
<dbReference type="InterPro" id="IPR011545">
    <property type="entry name" value="DEAD/DEAH_box_helicase_dom"/>
</dbReference>
<feature type="domain" description="Helicase ATP-binding" evidence="2">
    <location>
        <begin position="170"/>
        <end position="332"/>
    </location>
</feature>
<dbReference type="SUPFAM" id="SSF52540">
    <property type="entry name" value="P-loop containing nucleoside triphosphate hydrolases"/>
    <property type="match status" value="1"/>
</dbReference>
<dbReference type="EMBL" id="JAPFFF010000007">
    <property type="protein sequence ID" value="KAK8886005.1"/>
    <property type="molecule type" value="Genomic_DNA"/>
</dbReference>
<dbReference type="Pfam" id="PF00270">
    <property type="entry name" value="DEAD"/>
    <property type="match status" value="1"/>
</dbReference>
<dbReference type="InterPro" id="IPR027417">
    <property type="entry name" value="P-loop_NTPase"/>
</dbReference>
<name>A0ABR2K4D7_9EUKA</name>
<evidence type="ECO:0000313" key="4">
    <source>
        <dbReference type="Proteomes" id="UP001470230"/>
    </source>
</evidence>
<dbReference type="PROSITE" id="PS51192">
    <property type="entry name" value="HELICASE_ATP_BIND_1"/>
    <property type="match status" value="1"/>
</dbReference>
<dbReference type="Gene3D" id="3.40.50.300">
    <property type="entry name" value="P-loop containing nucleotide triphosphate hydrolases"/>
    <property type="match status" value="1"/>
</dbReference>
<evidence type="ECO:0000256" key="1">
    <source>
        <dbReference type="SAM" id="MobiDB-lite"/>
    </source>
</evidence>
<dbReference type="InterPro" id="IPR014001">
    <property type="entry name" value="Helicase_ATP-bd"/>
</dbReference>
<sequence>MTLNTMLYRHLNEVNDEHVCEPLDYFRSAPYEIRDIDDPCSELDRDNETAITSDVNNPTITSDVNNPTITSDVNNPTITSDVNNPTITSEPPNPNYIQWQMFDDVPERVYTIECEGYIDKNGRYIDDESSLKHLTNGEPSKVCSEDGYLIGHDDDTYYCVSYSKYDLRKITKQIRTKKFICEAPIGSGKSTAIRRWIAAHNDNKFMVIVPTVNIAEEFYTKLTPLIDNNSIRLCVKDDAFKEFRMAVNDEVNIVITTYSTASKCLCDLVEEYYDREQRLDYFLVIDEAHLLLNHISLIEITKEFDKVALISATADDIKHFACFKDYIIINPHIDDKYNRNIYVNKLIPNINEQHTEIINLIDSNRMNYDKVLVKIEDKKQCKLLRDCLKDRYKVALYTADDKEIKLTEDGLFDTNVDVVISTSSIQNGQSINENILSIFVQTYIDTLSSVKQFLGRNRNINSDIQVVKYRRCLILHPSLHASPPSSGTPSLGPQLPAKYLLKNLS</sequence>
<organism evidence="3 4">
    <name type="scientific">Tritrichomonas musculus</name>
    <dbReference type="NCBI Taxonomy" id="1915356"/>
    <lineage>
        <taxon>Eukaryota</taxon>
        <taxon>Metamonada</taxon>
        <taxon>Parabasalia</taxon>
        <taxon>Tritrichomonadida</taxon>
        <taxon>Tritrichomonadidae</taxon>
        <taxon>Tritrichomonas</taxon>
    </lineage>
</organism>
<evidence type="ECO:0000313" key="3">
    <source>
        <dbReference type="EMBL" id="KAK8886005.1"/>
    </source>
</evidence>
<reference evidence="3 4" key="1">
    <citation type="submission" date="2024-04" db="EMBL/GenBank/DDBJ databases">
        <title>Tritrichomonas musculus Genome.</title>
        <authorList>
            <person name="Alves-Ferreira E."/>
            <person name="Grigg M."/>
            <person name="Lorenzi H."/>
            <person name="Galac M."/>
        </authorList>
    </citation>
    <scope>NUCLEOTIDE SEQUENCE [LARGE SCALE GENOMIC DNA]</scope>
    <source>
        <strain evidence="3 4">EAF2021</strain>
    </source>
</reference>
<dbReference type="Proteomes" id="UP001470230">
    <property type="component" value="Unassembled WGS sequence"/>
</dbReference>
<keyword evidence="4" id="KW-1185">Reference proteome</keyword>